<dbReference type="SUPFAM" id="SSF63380">
    <property type="entry name" value="Riboflavin synthase domain-like"/>
    <property type="match status" value="1"/>
</dbReference>
<dbReference type="Proteomes" id="UP000332933">
    <property type="component" value="Unassembled WGS sequence"/>
</dbReference>
<dbReference type="OrthoDB" id="1688044at2759"/>
<dbReference type="GO" id="GO:0003958">
    <property type="term" value="F:NADPH-hemoprotein reductase activity"/>
    <property type="evidence" value="ECO:0007669"/>
    <property type="project" value="UniProtKB-EC"/>
</dbReference>
<organism evidence="9 10">
    <name type="scientific">Aphanomyces stellatus</name>
    <dbReference type="NCBI Taxonomy" id="120398"/>
    <lineage>
        <taxon>Eukaryota</taxon>
        <taxon>Sar</taxon>
        <taxon>Stramenopiles</taxon>
        <taxon>Oomycota</taxon>
        <taxon>Saprolegniomycetes</taxon>
        <taxon>Saprolegniales</taxon>
        <taxon>Verrucalvaceae</taxon>
        <taxon>Aphanomyces</taxon>
    </lineage>
</organism>
<keyword evidence="3" id="KW-0274">FAD</keyword>
<dbReference type="PANTHER" id="PTHR19384">
    <property type="entry name" value="NITRIC OXIDE SYNTHASE-RELATED"/>
    <property type="match status" value="1"/>
</dbReference>
<evidence type="ECO:0000259" key="7">
    <source>
        <dbReference type="PROSITE" id="PS51384"/>
    </source>
</evidence>
<dbReference type="InterPro" id="IPR003097">
    <property type="entry name" value="CysJ-like_FAD-binding"/>
</dbReference>
<comment type="cofactor">
    <cofactor evidence="1">
        <name>FAD</name>
        <dbReference type="ChEBI" id="CHEBI:57692"/>
    </cofactor>
</comment>
<dbReference type="EC" id="1.6.2.4" evidence="5"/>
<dbReference type="SUPFAM" id="SSF52343">
    <property type="entry name" value="Ferredoxin reductase-like, C-terminal NADP-linked domain"/>
    <property type="match status" value="1"/>
</dbReference>
<evidence type="ECO:0000256" key="2">
    <source>
        <dbReference type="ARBA" id="ARBA00022630"/>
    </source>
</evidence>
<feature type="region of interest" description="Disordered" evidence="6">
    <location>
        <begin position="36"/>
        <end position="56"/>
    </location>
</feature>
<proteinExistence type="predicted"/>
<gene>
    <name evidence="9" type="primary">Aste57867_11892</name>
    <name evidence="8" type="ORF">As57867_011847</name>
    <name evidence="9" type="ORF">ASTE57867_11892</name>
</gene>
<name>A0A485KVD3_9STRA</name>
<dbReference type="Pfam" id="PF00175">
    <property type="entry name" value="NAD_binding_1"/>
    <property type="match status" value="1"/>
</dbReference>
<dbReference type="GO" id="GO:0010181">
    <property type="term" value="F:FMN binding"/>
    <property type="evidence" value="ECO:0007669"/>
    <property type="project" value="TreeGrafter"/>
</dbReference>
<dbReference type="PROSITE" id="PS51384">
    <property type="entry name" value="FAD_FR"/>
    <property type="match status" value="1"/>
</dbReference>
<keyword evidence="4" id="KW-0560">Oxidoreductase</keyword>
<dbReference type="InterPro" id="IPR001709">
    <property type="entry name" value="Flavoprot_Pyr_Nucl_cyt_Rdtase"/>
</dbReference>
<dbReference type="EMBL" id="VJMH01005320">
    <property type="protein sequence ID" value="KAF0697412.1"/>
    <property type="molecule type" value="Genomic_DNA"/>
</dbReference>
<reference evidence="9 10" key="1">
    <citation type="submission" date="2019-03" db="EMBL/GenBank/DDBJ databases">
        <authorList>
            <person name="Gaulin E."/>
            <person name="Dumas B."/>
        </authorList>
    </citation>
    <scope>NUCLEOTIDE SEQUENCE [LARGE SCALE GENOMIC DNA]</scope>
    <source>
        <strain evidence="9">CBS 568.67</strain>
    </source>
</reference>
<evidence type="ECO:0000313" key="9">
    <source>
        <dbReference type="EMBL" id="VFT88747.1"/>
    </source>
</evidence>
<accession>A0A485KVD3</accession>
<dbReference type="PRINTS" id="PR00410">
    <property type="entry name" value="PHEHYDRXLASE"/>
</dbReference>
<dbReference type="Gene3D" id="1.20.990.10">
    <property type="entry name" value="NADPH-cytochrome p450 Reductase, Chain A, domain 3"/>
    <property type="match status" value="1"/>
</dbReference>
<dbReference type="InterPro" id="IPR001433">
    <property type="entry name" value="OxRdtase_FAD/NAD-bd"/>
</dbReference>
<dbReference type="Gene3D" id="3.40.50.80">
    <property type="entry name" value="Nucleotide-binding domain of ferredoxin-NADP reductase (FNR) module"/>
    <property type="match status" value="1"/>
</dbReference>
<dbReference type="GO" id="GO:0005829">
    <property type="term" value="C:cytosol"/>
    <property type="evidence" value="ECO:0007669"/>
    <property type="project" value="TreeGrafter"/>
</dbReference>
<protein>
    <recommendedName>
        <fullName evidence="5">NADPH--hemoprotein reductase</fullName>
        <ecNumber evidence="5">1.6.2.4</ecNumber>
    </recommendedName>
</protein>
<keyword evidence="2" id="KW-0285">Flavoprotein</keyword>
<evidence type="ECO:0000256" key="5">
    <source>
        <dbReference type="ARBA" id="ARBA00023797"/>
    </source>
</evidence>
<dbReference type="GO" id="GO:0050660">
    <property type="term" value="F:flavin adenine dinucleotide binding"/>
    <property type="evidence" value="ECO:0007669"/>
    <property type="project" value="TreeGrafter"/>
</dbReference>
<evidence type="ECO:0000256" key="6">
    <source>
        <dbReference type="SAM" id="MobiDB-lite"/>
    </source>
</evidence>
<evidence type="ECO:0000313" key="8">
    <source>
        <dbReference type="EMBL" id="KAF0697412.1"/>
    </source>
</evidence>
<dbReference type="Pfam" id="PF00667">
    <property type="entry name" value="FAD_binding_1"/>
    <property type="match status" value="1"/>
</dbReference>
<evidence type="ECO:0000256" key="1">
    <source>
        <dbReference type="ARBA" id="ARBA00001974"/>
    </source>
</evidence>
<evidence type="ECO:0000313" key="10">
    <source>
        <dbReference type="Proteomes" id="UP000332933"/>
    </source>
</evidence>
<reference evidence="8" key="2">
    <citation type="submission" date="2019-06" db="EMBL/GenBank/DDBJ databases">
        <title>Genomics analysis of Aphanomyces spp. identifies a new class of oomycete effector associated with host adaptation.</title>
        <authorList>
            <person name="Gaulin E."/>
        </authorList>
    </citation>
    <scope>NUCLEOTIDE SEQUENCE</scope>
    <source>
        <strain evidence="8">CBS 578.67</strain>
    </source>
</reference>
<sequence length="494" mass="54216">MLGAIIRRQMPRRQPRAVASFSMDAFLDFERDLARKKRAAAPPQPPKRTRLEPPRKPLDGECCDLNCPNCVLLVYNEQLLEYEDSARWANASGTSSTPQSLSQPSMDLAMTWAPKDMHIDVPAFPRGVSTYPVVTNRLLCQSPTRAVHQVDVSLPESTTYATAQNFCVHMPNNDTLVTRCASFLGVSAAALVKVDHPTKPFPKNEWLTLGKLLRWHVDLASTPRPRILRMLTSYATSPDDQARLVALADALSFTMSLVDVLEAHPSLKLTVEAFLNLAPALTARNYTIASSPRLQPHTVSLTVAVKPTEGRCSVYLTTRQQNSVVHASLAPSSFSQTWATGFGQAPLLCIAAGTGIAPFRGLWQELAQREAAARPLVALFFGCRDPDEDFLYHSDIDAMAAAGVLTHVEPVFSQRDAKQHVQDRLKSPAGAALVADYVVRQGGAVYICGSLAMGRDVKHALVECLASDLQWSTDNAKAYIAQMQHDGRYVAEVW</sequence>
<dbReference type="InterPro" id="IPR023173">
    <property type="entry name" value="NADPH_Cyt_P450_Rdtase_alpha"/>
</dbReference>
<evidence type="ECO:0000256" key="4">
    <source>
        <dbReference type="ARBA" id="ARBA00023002"/>
    </source>
</evidence>
<dbReference type="PANTHER" id="PTHR19384:SF17">
    <property type="entry name" value="NADPH--CYTOCHROME P450 REDUCTASE"/>
    <property type="match status" value="1"/>
</dbReference>
<evidence type="ECO:0000256" key="3">
    <source>
        <dbReference type="ARBA" id="ARBA00022827"/>
    </source>
</evidence>
<dbReference type="Gene3D" id="2.40.30.10">
    <property type="entry name" value="Translation factors"/>
    <property type="match status" value="1"/>
</dbReference>
<keyword evidence="10" id="KW-1185">Reference proteome</keyword>
<dbReference type="EMBL" id="CAADRA010005341">
    <property type="protein sequence ID" value="VFT88747.1"/>
    <property type="molecule type" value="Genomic_DNA"/>
</dbReference>
<dbReference type="AlphaFoldDB" id="A0A485KVD3"/>
<dbReference type="PRINTS" id="PR00371">
    <property type="entry name" value="FPNCR"/>
</dbReference>
<dbReference type="InterPro" id="IPR039261">
    <property type="entry name" value="FNR_nucleotide-bd"/>
</dbReference>
<dbReference type="InterPro" id="IPR017938">
    <property type="entry name" value="Riboflavin_synthase-like_b-brl"/>
</dbReference>
<feature type="domain" description="FAD-binding FR-type" evidence="7">
    <location>
        <begin position="126"/>
        <end position="338"/>
    </location>
</feature>
<dbReference type="InterPro" id="IPR017927">
    <property type="entry name" value="FAD-bd_FR_type"/>
</dbReference>